<evidence type="ECO:0000259" key="13">
    <source>
        <dbReference type="PROSITE" id="PS51194"/>
    </source>
</evidence>
<dbReference type="GO" id="GO:0005524">
    <property type="term" value="F:ATP binding"/>
    <property type="evidence" value="ECO:0007669"/>
    <property type="project" value="UniProtKB-KW"/>
</dbReference>
<evidence type="ECO:0000256" key="8">
    <source>
        <dbReference type="ARBA" id="ARBA00023242"/>
    </source>
</evidence>
<dbReference type="InterPro" id="IPR014001">
    <property type="entry name" value="Helicase_ATP-bd"/>
</dbReference>
<keyword evidence="7" id="KW-0413">Isomerase</keyword>
<feature type="domain" description="Helicase C-terminal" evidence="13">
    <location>
        <begin position="298"/>
        <end position="464"/>
    </location>
</feature>
<organism evidence="14 15">
    <name type="scientific">Chytriomyces confervae</name>
    <dbReference type="NCBI Taxonomy" id="246404"/>
    <lineage>
        <taxon>Eukaryota</taxon>
        <taxon>Fungi</taxon>
        <taxon>Fungi incertae sedis</taxon>
        <taxon>Chytridiomycota</taxon>
        <taxon>Chytridiomycota incertae sedis</taxon>
        <taxon>Chytridiomycetes</taxon>
        <taxon>Chytridiales</taxon>
        <taxon>Chytriomycetaceae</taxon>
        <taxon>Chytriomyces</taxon>
    </lineage>
</organism>
<dbReference type="NCBIfam" id="TIGR00614">
    <property type="entry name" value="recQ_fam"/>
    <property type="match status" value="1"/>
</dbReference>
<accession>A0A507FBL4</accession>
<evidence type="ECO:0000313" key="15">
    <source>
        <dbReference type="Proteomes" id="UP000320333"/>
    </source>
</evidence>
<keyword evidence="8 10" id="KW-0539">Nucleus</keyword>
<evidence type="ECO:0000256" key="3">
    <source>
        <dbReference type="ARBA" id="ARBA00022801"/>
    </source>
</evidence>
<dbReference type="STRING" id="246404.A0A507FBL4"/>
<feature type="compositionally biased region" description="Polar residues" evidence="11">
    <location>
        <begin position="631"/>
        <end position="645"/>
    </location>
</feature>
<dbReference type="GO" id="GO:0043138">
    <property type="term" value="F:3'-5' DNA helicase activity"/>
    <property type="evidence" value="ECO:0007669"/>
    <property type="project" value="UniProtKB-EC"/>
</dbReference>
<feature type="compositionally biased region" description="Acidic residues" evidence="11">
    <location>
        <begin position="618"/>
        <end position="628"/>
    </location>
</feature>
<dbReference type="InterPro" id="IPR032284">
    <property type="entry name" value="RecQ_Zn-bd"/>
</dbReference>
<reference evidence="14 15" key="1">
    <citation type="journal article" date="2019" name="Sci. Rep.">
        <title>Comparative genomics of chytrid fungi reveal insights into the obligate biotrophic and pathogenic lifestyle of Synchytrium endobioticum.</title>
        <authorList>
            <person name="van de Vossenberg B.T.L.H."/>
            <person name="Warris S."/>
            <person name="Nguyen H.D.T."/>
            <person name="van Gent-Pelzer M.P.E."/>
            <person name="Joly D.L."/>
            <person name="van de Geest H.C."/>
            <person name="Bonants P.J.M."/>
            <person name="Smith D.S."/>
            <person name="Levesque C.A."/>
            <person name="van der Lee T.A.J."/>
        </authorList>
    </citation>
    <scope>NUCLEOTIDE SEQUENCE [LARGE SCALE GENOMIC DNA]</scope>
    <source>
        <strain evidence="14 15">CBS 675.73</strain>
    </source>
</reference>
<dbReference type="InterPro" id="IPR027417">
    <property type="entry name" value="P-loop_NTPase"/>
</dbReference>
<dbReference type="Pfam" id="PF00270">
    <property type="entry name" value="DEAD"/>
    <property type="match status" value="1"/>
</dbReference>
<dbReference type="EMBL" id="QEAP01000167">
    <property type="protein sequence ID" value="TPX73729.1"/>
    <property type="molecule type" value="Genomic_DNA"/>
</dbReference>
<dbReference type="SMART" id="SM00490">
    <property type="entry name" value="HELICc"/>
    <property type="match status" value="1"/>
</dbReference>
<evidence type="ECO:0000256" key="5">
    <source>
        <dbReference type="ARBA" id="ARBA00022840"/>
    </source>
</evidence>
<evidence type="ECO:0000256" key="7">
    <source>
        <dbReference type="ARBA" id="ARBA00023235"/>
    </source>
</evidence>
<sequence>MKRGKAKKSAASADMKPLTSFFHRRNSCESERETAREDAGTEEPVAQTTANAVREQPETDANKINNALKKVFKLDAFRGDQLDIVRNAVLGKNLLVIMPTGAGKSLTYQLPAVISRGVSLVVSPLLALIQNQVDALKLLGIKATSLNSTLKESEKTAIYKDLTLTVPTIKMLYVTPELMATDKFREILKFLDLRGMLSRLVIDEAHCISEWGHDFRGDYRKLSYFHSAFPHVPIMALTATATMTVRNDILKQLGIEHDYLLFISSFNRINLDYQVRFHSMTERYADIKETIAQKNAASMEAHGKERATGIIYCGTRDSCEQLSDRLQGDGIRAYAYHAGLPTSLRTCILDAWTLGTPQKLAATKRKSANQDTASEQKGDQEIVCDVVIATVAFGMGIDKKDVRFVIHYDMAQSMEAYYQQAGRAGRDGLNSTCILYFTHDDRERIVFLINKSAEGGKYGNSSKSGGHSAAASRESAAKNSMKAFEAFVKYCENRKLCRHVFIMDYFGEDVAKLSAHEKKVICGGFKQCDICRDPKKVESEWTRRIRAGGISGMDIGKYGAHDGSVRLPGGSWVTYSSNSASQRSNAHQKDISLVDSASDSDGDGSSNRRSKKSRFEALDEDDIEDDMGDGSSTSWTVGQSTSSSYAGFKTASGKQMNDSIPQDPRLSALFNKDKLSTANTANLLQTSSRFPTMYQPPRHGLIRDLPLVEREKCFEKILGLVEKKLGSHLQDLSLRTAVGIETKCYLASKSMATYKMYIGSRMREVAAANFGVEGAPTDKLSIAAAMLESEKLK</sequence>
<dbReference type="GO" id="GO:0005737">
    <property type="term" value="C:cytoplasm"/>
    <property type="evidence" value="ECO:0007669"/>
    <property type="project" value="TreeGrafter"/>
</dbReference>
<evidence type="ECO:0000256" key="9">
    <source>
        <dbReference type="ARBA" id="ARBA00034617"/>
    </source>
</evidence>
<gene>
    <name evidence="14" type="ORF">CcCBS67573_g04988</name>
</gene>
<evidence type="ECO:0000256" key="1">
    <source>
        <dbReference type="ARBA" id="ARBA00005446"/>
    </source>
</evidence>
<dbReference type="InterPro" id="IPR011545">
    <property type="entry name" value="DEAD/DEAH_box_helicase_dom"/>
</dbReference>
<protein>
    <recommendedName>
        <fullName evidence="10">ATP-dependent DNA helicase</fullName>
        <ecNumber evidence="10">5.6.2.4</ecNumber>
    </recommendedName>
</protein>
<feature type="region of interest" description="Disordered" evidence="11">
    <location>
        <begin position="576"/>
        <end position="664"/>
    </location>
</feature>
<dbReference type="FunFam" id="3.40.50.300:FF:000296">
    <property type="entry name" value="ATP-dependent DNA helicase RecQ"/>
    <property type="match status" value="1"/>
</dbReference>
<feature type="compositionally biased region" description="Basic and acidic residues" evidence="11">
    <location>
        <begin position="26"/>
        <end position="39"/>
    </location>
</feature>
<keyword evidence="15" id="KW-1185">Reference proteome</keyword>
<keyword evidence="3 10" id="KW-0378">Hydrolase</keyword>
<feature type="compositionally biased region" description="Polar residues" evidence="11">
    <location>
        <begin position="576"/>
        <end position="585"/>
    </location>
</feature>
<keyword evidence="2 10" id="KW-0547">Nucleotide-binding</keyword>
<dbReference type="InterPro" id="IPR004589">
    <property type="entry name" value="DNA_helicase_ATP-dep_RecQ"/>
</dbReference>
<dbReference type="PANTHER" id="PTHR13710">
    <property type="entry name" value="DNA HELICASE RECQ FAMILY MEMBER"/>
    <property type="match status" value="1"/>
</dbReference>
<dbReference type="GO" id="GO:0016887">
    <property type="term" value="F:ATP hydrolysis activity"/>
    <property type="evidence" value="ECO:0007669"/>
    <property type="project" value="RHEA"/>
</dbReference>
<evidence type="ECO:0000256" key="6">
    <source>
        <dbReference type="ARBA" id="ARBA00023125"/>
    </source>
</evidence>
<dbReference type="GO" id="GO:0009378">
    <property type="term" value="F:four-way junction helicase activity"/>
    <property type="evidence" value="ECO:0007669"/>
    <property type="project" value="TreeGrafter"/>
</dbReference>
<keyword evidence="6" id="KW-0238">DNA-binding</keyword>
<dbReference type="EC" id="5.6.2.4" evidence="10"/>
<dbReference type="PROSITE" id="PS51194">
    <property type="entry name" value="HELICASE_CTER"/>
    <property type="match status" value="1"/>
</dbReference>
<dbReference type="Pfam" id="PF16124">
    <property type="entry name" value="RecQ_Zn_bind"/>
    <property type="match status" value="1"/>
</dbReference>
<dbReference type="PROSITE" id="PS00690">
    <property type="entry name" value="DEAH_ATP_HELICASE"/>
    <property type="match status" value="1"/>
</dbReference>
<keyword evidence="4 10" id="KW-0347">Helicase</keyword>
<evidence type="ECO:0000259" key="12">
    <source>
        <dbReference type="PROSITE" id="PS51192"/>
    </source>
</evidence>
<dbReference type="GO" id="GO:0000724">
    <property type="term" value="P:double-strand break repair via homologous recombination"/>
    <property type="evidence" value="ECO:0007669"/>
    <property type="project" value="TreeGrafter"/>
</dbReference>
<dbReference type="InterPro" id="IPR002464">
    <property type="entry name" value="DNA/RNA_helicase_DEAH_CS"/>
</dbReference>
<dbReference type="SUPFAM" id="SSF52540">
    <property type="entry name" value="P-loop containing nucleoside triphosphate hydrolases"/>
    <property type="match status" value="1"/>
</dbReference>
<evidence type="ECO:0000256" key="4">
    <source>
        <dbReference type="ARBA" id="ARBA00022806"/>
    </source>
</evidence>
<dbReference type="OrthoDB" id="10261556at2759"/>
<dbReference type="PANTHER" id="PTHR13710:SF152">
    <property type="entry name" value="ATP-DEPENDENT DNA HELICASE Q5"/>
    <property type="match status" value="1"/>
</dbReference>
<dbReference type="Proteomes" id="UP000320333">
    <property type="component" value="Unassembled WGS sequence"/>
</dbReference>
<dbReference type="AlphaFoldDB" id="A0A507FBL4"/>
<proteinExistence type="inferred from homology"/>
<comment type="catalytic activity">
    <reaction evidence="10">
        <text>ATP + H2O = ADP + phosphate + H(+)</text>
        <dbReference type="Rhea" id="RHEA:13065"/>
        <dbReference type="ChEBI" id="CHEBI:15377"/>
        <dbReference type="ChEBI" id="CHEBI:15378"/>
        <dbReference type="ChEBI" id="CHEBI:30616"/>
        <dbReference type="ChEBI" id="CHEBI:43474"/>
        <dbReference type="ChEBI" id="CHEBI:456216"/>
    </reaction>
</comment>
<dbReference type="Gene3D" id="3.40.50.300">
    <property type="entry name" value="P-loop containing nucleotide triphosphate hydrolases"/>
    <property type="match status" value="2"/>
</dbReference>
<comment type="caution">
    <text evidence="14">The sequence shown here is derived from an EMBL/GenBank/DDBJ whole genome shotgun (WGS) entry which is preliminary data.</text>
</comment>
<feature type="domain" description="Helicase ATP-binding" evidence="12">
    <location>
        <begin position="85"/>
        <end position="259"/>
    </location>
</feature>
<evidence type="ECO:0000256" key="10">
    <source>
        <dbReference type="RuleBase" id="RU364117"/>
    </source>
</evidence>
<dbReference type="GO" id="GO:0003677">
    <property type="term" value="F:DNA binding"/>
    <property type="evidence" value="ECO:0007669"/>
    <property type="project" value="UniProtKB-KW"/>
</dbReference>
<comment type="subcellular location">
    <subcellularLocation>
        <location evidence="10">Nucleus</location>
    </subcellularLocation>
</comment>
<keyword evidence="5 10" id="KW-0067">ATP-binding</keyword>
<name>A0A507FBL4_9FUNG</name>
<dbReference type="SMART" id="SM00487">
    <property type="entry name" value="DEXDc"/>
    <property type="match status" value="1"/>
</dbReference>
<dbReference type="CDD" id="cd17920">
    <property type="entry name" value="DEXHc_RecQ"/>
    <property type="match status" value="1"/>
</dbReference>
<dbReference type="GO" id="GO:0005634">
    <property type="term" value="C:nucleus"/>
    <property type="evidence" value="ECO:0007669"/>
    <property type="project" value="UniProtKB-SubCell"/>
</dbReference>
<evidence type="ECO:0000313" key="14">
    <source>
        <dbReference type="EMBL" id="TPX73729.1"/>
    </source>
</evidence>
<dbReference type="PROSITE" id="PS51192">
    <property type="entry name" value="HELICASE_ATP_BIND_1"/>
    <property type="match status" value="1"/>
</dbReference>
<evidence type="ECO:0000256" key="11">
    <source>
        <dbReference type="SAM" id="MobiDB-lite"/>
    </source>
</evidence>
<feature type="region of interest" description="Disordered" evidence="11">
    <location>
        <begin position="1"/>
        <end position="58"/>
    </location>
</feature>
<dbReference type="InterPro" id="IPR001650">
    <property type="entry name" value="Helicase_C-like"/>
</dbReference>
<evidence type="ECO:0000256" key="2">
    <source>
        <dbReference type="ARBA" id="ARBA00022741"/>
    </source>
</evidence>
<feature type="compositionally biased region" description="Low complexity" evidence="11">
    <location>
        <begin position="595"/>
        <end position="605"/>
    </location>
</feature>
<comment type="similarity">
    <text evidence="1 10">Belongs to the helicase family. RecQ subfamily.</text>
</comment>
<dbReference type="Pfam" id="PF00271">
    <property type="entry name" value="Helicase_C"/>
    <property type="match status" value="1"/>
</dbReference>
<comment type="catalytic activity">
    <reaction evidence="9 10">
        <text>Couples ATP hydrolysis with the unwinding of duplex DNA by translocating in the 3'-5' direction.</text>
        <dbReference type="EC" id="5.6.2.4"/>
    </reaction>
</comment>
<dbReference type="GO" id="GO:0005694">
    <property type="term" value="C:chromosome"/>
    <property type="evidence" value="ECO:0007669"/>
    <property type="project" value="TreeGrafter"/>
</dbReference>